<dbReference type="GO" id="GO:0005975">
    <property type="term" value="P:carbohydrate metabolic process"/>
    <property type="evidence" value="ECO:0007669"/>
    <property type="project" value="InterPro"/>
</dbReference>
<evidence type="ECO:0008006" key="3">
    <source>
        <dbReference type="Google" id="ProtNLM"/>
    </source>
</evidence>
<reference evidence="1 2" key="1">
    <citation type="submission" date="2016-11" db="EMBL/GenBank/DDBJ databases">
        <authorList>
            <person name="Jaros S."/>
            <person name="Januszkiewicz K."/>
            <person name="Wedrychowicz H."/>
        </authorList>
    </citation>
    <scope>NUCLEOTIDE SEQUENCE [LARGE SCALE GENOMIC DNA]</scope>
    <source>
        <strain evidence="1 2">DSM 18119</strain>
    </source>
</reference>
<dbReference type="InterPro" id="IPR012341">
    <property type="entry name" value="6hp_glycosidase-like_sf"/>
</dbReference>
<accession>A0A1M4U394</accession>
<dbReference type="OrthoDB" id="181472at2"/>
<dbReference type="STRING" id="1121884.SAMN02745131_00512"/>
<evidence type="ECO:0000313" key="1">
    <source>
        <dbReference type="EMBL" id="SHE51198.1"/>
    </source>
</evidence>
<proteinExistence type="predicted"/>
<dbReference type="AlphaFoldDB" id="A0A1M4U394"/>
<evidence type="ECO:0000313" key="2">
    <source>
        <dbReference type="Proteomes" id="UP000184048"/>
    </source>
</evidence>
<dbReference type="SMART" id="SM01149">
    <property type="entry name" value="DUF1237"/>
    <property type="match status" value="1"/>
</dbReference>
<dbReference type="InterPro" id="IPR008313">
    <property type="entry name" value="GH125"/>
</dbReference>
<dbReference type="PANTHER" id="PTHR31047">
    <property type="entry name" value="MEIOTICALLY UP-REGULATED GENE 157 PROTEIN"/>
    <property type="match status" value="1"/>
</dbReference>
<dbReference type="SUPFAM" id="SSF48208">
    <property type="entry name" value="Six-hairpin glycosidases"/>
    <property type="match status" value="1"/>
</dbReference>
<dbReference type="Pfam" id="PF06824">
    <property type="entry name" value="Glyco_hydro_125"/>
    <property type="match status" value="1"/>
</dbReference>
<organism evidence="1 2">
    <name type="scientific">Flavisolibacter ginsengisoli DSM 18119</name>
    <dbReference type="NCBI Taxonomy" id="1121884"/>
    <lineage>
        <taxon>Bacteria</taxon>
        <taxon>Pseudomonadati</taxon>
        <taxon>Bacteroidota</taxon>
        <taxon>Chitinophagia</taxon>
        <taxon>Chitinophagales</taxon>
        <taxon>Chitinophagaceae</taxon>
        <taxon>Flavisolibacter</taxon>
    </lineage>
</organism>
<protein>
    <recommendedName>
        <fullName evidence="3">Meiotically up-regulated gene 157 (Mug157) protein</fullName>
    </recommendedName>
</protein>
<dbReference type="Proteomes" id="UP000184048">
    <property type="component" value="Unassembled WGS sequence"/>
</dbReference>
<dbReference type="InterPro" id="IPR008928">
    <property type="entry name" value="6-hairpin_glycosidase_sf"/>
</dbReference>
<keyword evidence="2" id="KW-1185">Reference proteome</keyword>
<dbReference type="PANTHER" id="PTHR31047:SF0">
    <property type="entry name" value="MEIOTICALLY UP-REGULATED GENE 157 PROTEIN"/>
    <property type="match status" value="1"/>
</dbReference>
<sequence length="472" mass="53637">MQRRSFIKTTGLAGTGLMFSKFSAFGAGMEFPVVRTPLANRKFNSKAVEKAIVNFKAGVKNKELGWLFENAFPNTLDTTVFHEIKDGRPDTYVITGDIDAMWLRDSSAQVFPYLQLIKEDKPLQQLIAGVINRQTKYVLKDPYANAFYHDENKKGEWTSDHTDMKPGVHERKWEIDSLCYPIRLAYHYWKETGDSSPFNNDWKEAVLTTYKVFKDQQRKENHGSYHFQRTTQFATDTLPMNGYGYPVKPVGLICSAFRPSDDATVFSFLIPSNFFAVVSLRQAAEMLNSISKDAASAQQLRALATEVEKAIHDHAIVQHKIYGKVYAYEINGFGSYNLMDDANVPSLLSLPYLDAVKSTDPIYQNTRKLVLSQSNPFFFKGTAAEGIGGPHVGQDMIWPLGITMRALTSSNEKEIRDCIETLRKTHGGTGFMHESFHKDDPKKFTRTWFAWANTLFGELLLKTYHQKKHLLA</sequence>
<name>A0A1M4U394_9BACT</name>
<dbReference type="Gene3D" id="1.50.10.10">
    <property type="match status" value="1"/>
</dbReference>
<dbReference type="PIRSF" id="PIRSF028846">
    <property type="entry name" value="UCP028846"/>
    <property type="match status" value="1"/>
</dbReference>
<dbReference type="RefSeq" id="WP_072833680.1">
    <property type="nucleotide sequence ID" value="NZ_FQUU01000002.1"/>
</dbReference>
<gene>
    <name evidence="1" type="ORF">SAMN02745131_00512</name>
</gene>
<dbReference type="EMBL" id="FQUU01000002">
    <property type="protein sequence ID" value="SHE51198.1"/>
    <property type="molecule type" value="Genomic_DNA"/>
</dbReference>